<gene>
    <name evidence="2" type="ORF">BN59_02035</name>
</gene>
<evidence type="ECO:0000256" key="1">
    <source>
        <dbReference type="SAM" id="Phobius"/>
    </source>
</evidence>
<dbReference type="RefSeq" id="WP_043874231.1">
    <property type="nucleotide sequence ID" value="NZ_CCVW01000002.1"/>
</dbReference>
<accession>A0A078KTE0</accession>
<keyword evidence="1" id="KW-1133">Transmembrane helix</keyword>
<evidence type="ECO:0000313" key="2">
    <source>
        <dbReference type="EMBL" id="CDZ77745.1"/>
    </source>
</evidence>
<proteinExistence type="predicted"/>
<protein>
    <submittedName>
        <fullName evidence="2">Uncharacterized protein</fullName>
    </submittedName>
</protein>
<name>A0A078KTE0_9GAMM</name>
<dbReference type="eggNOG" id="ENOG5032BFF">
    <property type="taxonomic scope" value="Bacteria"/>
</dbReference>
<keyword evidence="1" id="KW-0472">Membrane</keyword>
<dbReference type="AlphaFoldDB" id="A0A078KTE0"/>
<dbReference type="OrthoDB" id="5648118at2"/>
<feature type="transmembrane region" description="Helical" evidence="1">
    <location>
        <begin position="70"/>
        <end position="93"/>
    </location>
</feature>
<feature type="transmembrane region" description="Helical" evidence="1">
    <location>
        <begin position="12"/>
        <end position="32"/>
    </location>
</feature>
<evidence type="ECO:0000313" key="3">
    <source>
        <dbReference type="Proteomes" id="UP000044071"/>
    </source>
</evidence>
<dbReference type="EMBL" id="CCSB01000002">
    <property type="protein sequence ID" value="CDZ77745.1"/>
    <property type="molecule type" value="Genomic_DNA"/>
</dbReference>
<dbReference type="Proteomes" id="UP000044071">
    <property type="component" value="Unassembled WGS sequence"/>
</dbReference>
<feature type="transmembrane region" description="Helical" evidence="1">
    <location>
        <begin position="44"/>
        <end position="64"/>
    </location>
</feature>
<sequence>MPAVRSLTEFYASFFTKTALFAVSPYTLTFAAFLDSRNPKTEELLLGVAACVILSTVVPVLPWITSITFAIAGFAMSVALASMFIAYPVALIMDALEPDTIASPSYTYN</sequence>
<keyword evidence="1" id="KW-0812">Transmembrane</keyword>
<reference evidence="2 3" key="1">
    <citation type="submission" date="2014-06" db="EMBL/GenBank/DDBJ databases">
        <authorList>
            <person name="Urmite Genomes Urmite Genomes"/>
        </authorList>
    </citation>
    <scope>NUCLEOTIDE SEQUENCE [LARGE SCALE GENOMIC DNA]</scope>
</reference>
<keyword evidence="3" id="KW-1185">Reference proteome</keyword>
<organism evidence="2 3">
    <name type="scientific">Legionella massiliensis</name>
    <dbReference type="NCBI Taxonomy" id="1034943"/>
    <lineage>
        <taxon>Bacteria</taxon>
        <taxon>Pseudomonadati</taxon>
        <taxon>Pseudomonadota</taxon>
        <taxon>Gammaproteobacteria</taxon>
        <taxon>Legionellales</taxon>
        <taxon>Legionellaceae</taxon>
        <taxon>Legionella</taxon>
    </lineage>
</organism>